<dbReference type="KEGG" id="csb:CLSA_c09230"/>
<sequence length="137" mass="16076">MLKATVSQETEKVAQILHDIHNSEIPILQYNDENSLSCIVTLAYLSARDTYRVEREEKTGKGFADFTFHPMRKADLPFILELKKDETVDIAIKQMKEKEYFQKFIKEHENVLLVAICYDSKIKNHTCKIESVYFREV</sequence>
<organism evidence="1 2">
    <name type="scientific">Clostridium saccharobutylicum DSM 13864</name>
    <dbReference type="NCBI Taxonomy" id="1345695"/>
    <lineage>
        <taxon>Bacteria</taxon>
        <taxon>Bacillati</taxon>
        <taxon>Bacillota</taxon>
        <taxon>Clostridia</taxon>
        <taxon>Eubacteriales</taxon>
        <taxon>Clostridiaceae</taxon>
        <taxon>Clostridium</taxon>
    </lineage>
</organism>
<dbReference type="PATRIC" id="fig|1345695.10.peg.729"/>
<keyword evidence="2" id="KW-1185">Reference proteome</keyword>
<gene>
    <name evidence="1" type="ORF">CLSA_c09230</name>
</gene>
<dbReference type="HOGENOM" id="CLU_139095_0_0_9"/>
<evidence type="ECO:0000313" key="1">
    <source>
        <dbReference type="EMBL" id="AGX41934.1"/>
    </source>
</evidence>
<dbReference type="Proteomes" id="UP000017118">
    <property type="component" value="Chromosome"/>
</dbReference>
<dbReference type="AlphaFoldDB" id="U5MMD5"/>
<dbReference type="eggNOG" id="COG1672">
    <property type="taxonomic scope" value="Bacteria"/>
</dbReference>
<evidence type="ECO:0000313" key="2">
    <source>
        <dbReference type="Proteomes" id="UP000017118"/>
    </source>
</evidence>
<protein>
    <recommendedName>
        <fullName evidence="3">PD-(D/E)XK nuclease superfamily</fullName>
    </recommendedName>
</protein>
<name>U5MMD5_CLOSA</name>
<dbReference type="Pfam" id="PF08011">
    <property type="entry name" value="PDDEXK_9"/>
    <property type="match status" value="1"/>
</dbReference>
<dbReference type="InterPro" id="IPR012547">
    <property type="entry name" value="PDDEXK_9"/>
</dbReference>
<reference evidence="1 2" key="1">
    <citation type="journal article" date="2013" name="Genome Announc.">
        <title>Complete Genome Sequence of the Solvent Producer Clostridium saccharobutylicum NCP262 (DSM 13864).</title>
        <authorList>
            <person name="Poehlein A."/>
            <person name="Hartwich K."/>
            <person name="Krabben P."/>
            <person name="Ehrenreich A."/>
            <person name="Liebl W."/>
            <person name="Durre P."/>
            <person name="Gottschalk G."/>
            <person name="Daniel R."/>
        </authorList>
    </citation>
    <scope>NUCLEOTIDE SEQUENCE [LARGE SCALE GENOMIC DNA]</scope>
    <source>
        <strain evidence="1">DSM 13864</strain>
    </source>
</reference>
<dbReference type="EMBL" id="CP006721">
    <property type="protein sequence ID" value="AGX41934.1"/>
    <property type="molecule type" value="Genomic_DNA"/>
</dbReference>
<proteinExistence type="predicted"/>
<evidence type="ECO:0008006" key="3">
    <source>
        <dbReference type="Google" id="ProtNLM"/>
    </source>
</evidence>
<accession>U5MMD5</accession>